<accession>A0AA97FG90</accession>
<name>A0AA97FG90_9MICO</name>
<dbReference type="PANTHER" id="PTHR43401">
    <property type="entry name" value="L-THREONINE 3-DEHYDROGENASE"/>
    <property type="match status" value="1"/>
</dbReference>
<dbReference type="Pfam" id="PF08240">
    <property type="entry name" value="ADH_N"/>
    <property type="match status" value="1"/>
</dbReference>
<protein>
    <submittedName>
        <fullName evidence="5">Alcohol dehydrogenase catalytic domain-containing protein</fullName>
    </submittedName>
</protein>
<dbReference type="EMBL" id="CP118157">
    <property type="protein sequence ID" value="WOF22986.1"/>
    <property type="molecule type" value="Genomic_DNA"/>
</dbReference>
<proteinExistence type="predicted"/>
<evidence type="ECO:0000259" key="4">
    <source>
        <dbReference type="Pfam" id="PF08240"/>
    </source>
</evidence>
<evidence type="ECO:0000313" key="5">
    <source>
        <dbReference type="EMBL" id="WOF22986.1"/>
    </source>
</evidence>
<keyword evidence="6" id="KW-1185">Reference proteome</keyword>
<dbReference type="InterPro" id="IPR013149">
    <property type="entry name" value="ADH-like_C"/>
</dbReference>
<dbReference type="InterPro" id="IPR050129">
    <property type="entry name" value="Zn_alcohol_dh"/>
</dbReference>
<dbReference type="KEGG" id="mbet:N8K70_16570"/>
<feature type="domain" description="Alcohol dehydrogenase-like N-terminal" evidence="4">
    <location>
        <begin position="25"/>
        <end position="151"/>
    </location>
</feature>
<dbReference type="SUPFAM" id="SSF51735">
    <property type="entry name" value="NAD(P)-binding Rossmann-fold domains"/>
    <property type="match status" value="1"/>
</dbReference>
<gene>
    <name evidence="5" type="ORF">N8K70_16570</name>
</gene>
<dbReference type="InterPro" id="IPR011032">
    <property type="entry name" value="GroES-like_sf"/>
</dbReference>
<dbReference type="RefSeq" id="WP_317139457.1">
    <property type="nucleotide sequence ID" value="NZ_CP118157.1"/>
</dbReference>
<keyword evidence="2" id="KW-0560">Oxidoreductase</keyword>
<evidence type="ECO:0000313" key="6">
    <source>
        <dbReference type="Proteomes" id="UP001305498"/>
    </source>
</evidence>
<feature type="domain" description="Alcohol dehydrogenase-like C-terminal" evidence="3">
    <location>
        <begin position="191"/>
        <end position="309"/>
    </location>
</feature>
<dbReference type="Gene3D" id="3.90.180.10">
    <property type="entry name" value="Medium-chain alcohol dehydrogenases, catalytic domain"/>
    <property type="match status" value="1"/>
</dbReference>
<dbReference type="InterPro" id="IPR013154">
    <property type="entry name" value="ADH-like_N"/>
</dbReference>
<evidence type="ECO:0000256" key="2">
    <source>
        <dbReference type="ARBA" id="ARBA00023002"/>
    </source>
</evidence>
<reference evidence="5 6" key="1">
    <citation type="submission" date="2023-02" db="EMBL/GenBank/DDBJ databases">
        <title>Microbacterium betulae sp. nov., isolated from birch wood.</title>
        <authorList>
            <person name="Pasciak M."/>
            <person name="Pawlik K.J."/>
            <person name="Martynowski D."/>
            <person name="Laczmanski L."/>
            <person name="Ciekot J."/>
            <person name="Szponar B."/>
            <person name="Wojcik-Fatla A."/>
            <person name="Mackiewicz B."/>
            <person name="Farian E."/>
            <person name="Cholewa G."/>
            <person name="Cholewa A."/>
            <person name="Dutkiewicz J."/>
        </authorList>
    </citation>
    <scope>NUCLEOTIDE SEQUENCE [LARGE SCALE GENOMIC DNA]</scope>
    <source>
        <strain evidence="5 6">AB</strain>
    </source>
</reference>
<dbReference type="GO" id="GO:0016491">
    <property type="term" value="F:oxidoreductase activity"/>
    <property type="evidence" value="ECO:0007669"/>
    <property type="project" value="UniProtKB-KW"/>
</dbReference>
<dbReference type="AlphaFoldDB" id="A0AA97FG90"/>
<dbReference type="InterPro" id="IPR036291">
    <property type="entry name" value="NAD(P)-bd_dom_sf"/>
</dbReference>
<dbReference type="SUPFAM" id="SSF50129">
    <property type="entry name" value="GroES-like"/>
    <property type="match status" value="1"/>
</dbReference>
<comment type="cofactor">
    <cofactor evidence="1">
        <name>Zn(2+)</name>
        <dbReference type="ChEBI" id="CHEBI:29105"/>
    </cofactor>
</comment>
<organism evidence="5 6">
    <name type="scientific">Microbacterium betulae</name>
    <dbReference type="NCBI Taxonomy" id="2981139"/>
    <lineage>
        <taxon>Bacteria</taxon>
        <taxon>Bacillati</taxon>
        <taxon>Actinomycetota</taxon>
        <taxon>Actinomycetes</taxon>
        <taxon>Micrococcales</taxon>
        <taxon>Microbacteriaceae</taxon>
        <taxon>Microbacterium</taxon>
    </lineage>
</organism>
<evidence type="ECO:0000256" key="1">
    <source>
        <dbReference type="ARBA" id="ARBA00001947"/>
    </source>
</evidence>
<evidence type="ECO:0000259" key="3">
    <source>
        <dbReference type="Pfam" id="PF00107"/>
    </source>
</evidence>
<dbReference type="Pfam" id="PF00107">
    <property type="entry name" value="ADH_zinc_N"/>
    <property type="match status" value="1"/>
</dbReference>
<sequence>MTHLQMELSGHRALRAVEAETPRPGPGHVLLAVEAASLCPTDVKKWDDAALAERLGGRGLVLGHEFAGTVVETSDGDEALLGMRAAVDPVLRCGACRACTTGRPGLCTSLLGIGAAAGDPVACAGLAATTGITGGFSERAIVPAANLIPIPAAVGFAAASLVEPLADVVCSVEAAGLRAGERAAVIGLGAMGLLHLDVLADRGVQAVGVDVRDDRLAQASAHGAPGVTPEQLDEVDVVFVVAGGAGHVPAALRGLEALAPGGRVVLFSSASAGRTAPIDTNRLHYRRQRIVGVVGFERHHAAEAVSLLERGAVAEEAIRTPSVALAELSDAFEAVGEPGALKPAIRIGAAA</sequence>
<dbReference type="PANTHER" id="PTHR43401:SF2">
    <property type="entry name" value="L-THREONINE 3-DEHYDROGENASE"/>
    <property type="match status" value="1"/>
</dbReference>
<dbReference type="Gene3D" id="3.40.50.720">
    <property type="entry name" value="NAD(P)-binding Rossmann-like Domain"/>
    <property type="match status" value="1"/>
</dbReference>
<dbReference type="Proteomes" id="UP001305498">
    <property type="component" value="Chromosome"/>
</dbReference>